<name>Q7UKB4_RHOBA</name>
<dbReference type="Proteomes" id="UP000001025">
    <property type="component" value="Chromosome"/>
</dbReference>
<reference evidence="1 2" key="1">
    <citation type="journal article" date="2003" name="Proc. Natl. Acad. Sci. U.S.A.">
        <title>Complete genome sequence of the marine planctomycete Pirellula sp. strain 1.</title>
        <authorList>
            <person name="Gloeckner F.O."/>
            <person name="Kube M."/>
            <person name="Bauer M."/>
            <person name="Teeling H."/>
            <person name="Lombardot T."/>
            <person name="Ludwig W."/>
            <person name="Gade D."/>
            <person name="Beck A."/>
            <person name="Borzym K."/>
            <person name="Heitmann K."/>
            <person name="Rabus R."/>
            <person name="Schlesner H."/>
            <person name="Amann R."/>
            <person name="Reinhardt R."/>
        </authorList>
    </citation>
    <scope>NUCLEOTIDE SEQUENCE [LARGE SCALE GENOMIC DNA]</scope>
    <source>
        <strain evidence="2">DSM 10527 / NCIMB 13988 / SH1</strain>
    </source>
</reference>
<organism evidence="1 2">
    <name type="scientific">Rhodopirellula baltica (strain DSM 10527 / NCIMB 13988 / SH1)</name>
    <dbReference type="NCBI Taxonomy" id="243090"/>
    <lineage>
        <taxon>Bacteria</taxon>
        <taxon>Pseudomonadati</taxon>
        <taxon>Planctomycetota</taxon>
        <taxon>Planctomycetia</taxon>
        <taxon>Pirellulales</taxon>
        <taxon>Pirellulaceae</taxon>
        <taxon>Rhodopirellula</taxon>
    </lineage>
</organism>
<accession>Q7UKB4</accession>
<evidence type="ECO:0000313" key="1">
    <source>
        <dbReference type="EMBL" id="CAD76967.1"/>
    </source>
</evidence>
<dbReference type="KEGG" id="rba:RB10742"/>
<evidence type="ECO:0000313" key="2">
    <source>
        <dbReference type="Proteomes" id="UP000001025"/>
    </source>
</evidence>
<proteinExistence type="predicted"/>
<sequence length="107" mass="12181">MDEESLHFGSSSECWTERPVHLSKTQCFTVSHGIEKEPSCRPNMEKQAKIIPRVCINTRGAEMVSMKTMNSQACRWGNSPLTERNIASHQCFNRSPISKARCKLPRD</sequence>
<protein>
    <submittedName>
        <fullName evidence="1">Uncharacterized protein</fullName>
    </submittedName>
</protein>
<dbReference type="AlphaFoldDB" id="Q7UKB4"/>
<dbReference type="HOGENOM" id="CLU_2207981_0_0_0"/>
<dbReference type="EnsemblBacteria" id="CAD76967">
    <property type="protein sequence ID" value="CAD76967"/>
    <property type="gene ID" value="RB10742"/>
</dbReference>
<gene>
    <name evidence="1" type="ordered locus">RB10742</name>
</gene>
<dbReference type="STRING" id="243090.RB10742"/>
<dbReference type="InParanoid" id="Q7UKB4"/>
<keyword evidence="2" id="KW-1185">Reference proteome</keyword>
<dbReference type="EMBL" id="BX294152">
    <property type="protein sequence ID" value="CAD76967.1"/>
    <property type="molecule type" value="Genomic_DNA"/>
</dbReference>